<evidence type="ECO:0000313" key="1">
    <source>
        <dbReference type="EMBL" id="GAA1585061.1"/>
    </source>
</evidence>
<accession>A0ABP4PP89</accession>
<sequence length="52" mass="5967">MAMLKEGVCWSTVWQLKQEARHPGQLDLWFKDRRRAKVLGETAGTADARRPA</sequence>
<reference evidence="2" key="1">
    <citation type="journal article" date="2019" name="Int. J. Syst. Evol. Microbiol.">
        <title>The Global Catalogue of Microorganisms (GCM) 10K type strain sequencing project: providing services to taxonomists for standard genome sequencing and annotation.</title>
        <authorList>
            <consortium name="The Broad Institute Genomics Platform"/>
            <consortium name="The Broad Institute Genome Sequencing Center for Infectious Disease"/>
            <person name="Wu L."/>
            <person name="Ma J."/>
        </authorList>
    </citation>
    <scope>NUCLEOTIDE SEQUENCE [LARGE SCALE GENOMIC DNA]</scope>
    <source>
        <strain evidence="2">JCM 14969</strain>
    </source>
</reference>
<organism evidence="1 2">
    <name type="scientific">Kribbella sancticallisti</name>
    <dbReference type="NCBI Taxonomy" id="460087"/>
    <lineage>
        <taxon>Bacteria</taxon>
        <taxon>Bacillati</taxon>
        <taxon>Actinomycetota</taxon>
        <taxon>Actinomycetes</taxon>
        <taxon>Propionibacteriales</taxon>
        <taxon>Kribbellaceae</taxon>
        <taxon>Kribbella</taxon>
    </lineage>
</organism>
<dbReference type="Proteomes" id="UP001500393">
    <property type="component" value="Unassembled WGS sequence"/>
</dbReference>
<keyword evidence="2" id="KW-1185">Reference proteome</keyword>
<evidence type="ECO:0008006" key="3">
    <source>
        <dbReference type="Google" id="ProtNLM"/>
    </source>
</evidence>
<dbReference type="EMBL" id="BAAAOS010000028">
    <property type="protein sequence ID" value="GAA1585061.1"/>
    <property type="molecule type" value="Genomic_DNA"/>
</dbReference>
<protein>
    <recommendedName>
        <fullName evidence="3">Transposase</fullName>
    </recommendedName>
</protein>
<name>A0ABP4PP89_9ACTN</name>
<proteinExistence type="predicted"/>
<comment type="caution">
    <text evidence="1">The sequence shown here is derived from an EMBL/GenBank/DDBJ whole genome shotgun (WGS) entry which is preliminary data.</text>
</comment>
<evidence type="ECO:0000313" key="2">
    <source>
        <dbReference type="Proteomes" id="UP001500393"/>
    </source>
</evidence>
<gene>
    <name evidence="1" type="ORF">GCM10009789_43420</name>
</gene>